<name>A0AA87B6V3_9FABA</name>
<evidence type="ECO:0000256" key="1">
    <source>
        <dbReference type="SAM" id="MobiDB-lite"/>
    </source>
</evidence>
<dbReference type="EMBL" id="OY731407">
    <property type="protein sequence ID" value="CAJ1976608.1"/>
    <property type="molecule type" value="Genomic_DNA"/>
</dbReference>
<reference evidence="2" key="1">
    <citation type="submission" date="2023-10" db="EMBL/GenBank/DDBJ databases">
        <authorList>
            <person name="Domelevo Entfellner J.-B."/>
        </authorList>
    </citation>
    <scope>NUCLEOTIDE SEQUENCE</scope>
</reference>
<sequence>MRIRKQEPQKYIPEAHLMGGAQEEIAPKYLSLVLGPDPVTSLKKAQKELVLEAVHEGRHRMMKTKRRATENHGFRRE</sequence>
<keyword evidence="3" id="KW-1185">Reference proteome</keyword>
<proteinExistence type="predicted"/>
<accession>A0AA87B6V3</accession>
<feature type="region of interest" description="Disordered" evidence="1">
    <location>
        <begin position="58"/>
        <end position="77"/>
    </location>
</feature>
<dbReference type="Proteomes" id="UP001189624">
    <property type="component" value="Chromosome 10"/>
</dbReference>
<dbReference type="AlphaFoldDB" id="A0AA87B6V3"/>
<organism evidence="2 3">
    <name type="scientific">Sphenostylis stenocarpa</name>
    <dbReference type="NCBI Taxonomy" id="92480"/>
    <lineage>
        <taxon>Eukaryota</taxon>
        <taxon>Viridiplantae</taxon>
        <taxon>Streptophyta</taxon>
        <taxon>Embryophyta</taxon>
        <taxon>Tracheophyta</taxon>
        <taxon>Spermatophyta</taxon>
        <taxon>Magnoliopsida</taxon>
        <taxon>eudicotyledons</taxon>
        <taxon>Gunneridae</taxon>
        <taxon>Pentapetalae</taxon>
        <taxon>rosids</taxon>
        <taxon>fabids</taxon>
        <taxon>Fabales</taxon>
        <taxon>Fabaceae</taxon>
        <taxon>Papilionoideae</taxon>
        <taxon>50 kb inversion clade</taxon>
        <taxon>NPAAA clade</taxon>
        <taxon>indigoferoid/millettioid clade</taxon>
        <taxon>Phaseoleae</taxon>
        <taxon>Sphenostylis</taxon>
    </lineage>
</organism>
<evidence type="ECO:0000313" key="2">
    <source>
        <dbReference type="EMBL" id="CAJ1976608.1"/>
    </source>
</evidence>
<evidence type="ECO:0000313" key="3">
    <source>
        <dbReference type="Proteomes" id="UP001189624"/>
    </source>
</evidence>
<protein>
    <submittedName>
        <fullName evidence="2">Uncharacterized protein</fullName>
    </submittedName>
</protein>
<feature type="compositionally biased region" description="Basic and acidic residues" evidence="1">
    <location>
        <begin position="67"/>
        <end position="77"/>
    </location>
</feature>
<dbReference type="Gramene" id="rna-AYBTSS11_LOCUS28746">
    <property type="protein sequence ID" value="CAJ1976608.1"/>
    <property type="gene ID" value="gene-AYBTSS11_LOCUS28746"/>
</dbReference>
<gene>
    <name evidence="2" type="ORF">AYBTSS11_LOCUS28746</name>
</gene>